<feature type="transmembrane region" description="Helical" evidence="13">
    <location>
        <begin position="77"/>
        <end position="93"/>
    </location>
</feature>
<evidence type="ECO:0000313" key="16">
    <source>
        <dbReference type="Proteomes" id="UP000594034"/>
    </source>
</evidence>
<evidence type="ECO:0000256" key="7">
    <source>
        <dbReference type="ARBA" id="ARBA00022827"/>
    </source>
</evidence>
<evidence type="ECO:0000256" key="9">
    <source>
        <dbReference type="ARBA" id="ARBA00023002"/>
    </source>
</evidence>
<name>A0A5J6WWD9_9GAMM</name>
<keyword evidence="16" id="KW-1185">Reference proteome</keyword>
<feature type="transmembrane region" description="Helical" evidence="13">
    <location>
        <begin position="133"/>
        <end position="152"/>
    </location>
</feature>
<dbReference type="Gene3D" id="2.40.30.10">
    <property type="entry name" value="Translation factors"/>
    <property type="match status" value="1"/>
</dbReference>
<keyword evidence="10" id="KW-0408">Iron</keyword>
<keyword evidence="12 13" id="KW-0472">Membrane</keyword>
<evidence type="ECO:0000256" key="6">
    <source>
        <dbReference type="ARBA" id="ARBA00022723"/>
    </source>
</evidence>
<dbReference type="SUPFAM" id="SSF52343">
    <property type="entry name" value="Ferredoxin reductase-like, C-terminal NADP-linked domain"/>
    <property type="match status" value="1"/>
</dbReference>
<dbReference type="InterPro" id="IPR050415">
    <property type="entry name" value="MRET"/>
</dbReference>
<dbReference type="InterPro" id="IPR017938">
    <property type="entry name" value="Riboflavin_synthase-like_b-brl"/>
</dbReference>
<sequence>MNTPSLRWPLPLGLTLIWLAGLDSWPASFWPWRHELLILTGLIGLAAMTLSLLLALRLPRLEAWCGGLDRMLHLHRSSALWATTTLIAHWLLVEAPKWAVGAGWLTRPARRGAGARSGSDALLHDLGNTLGEWGFYLLLILVVIGLLAMVRYERFKLVHKLAPVIYLMGWVHALCLLPRIGPFTPVGLTLLIGGGVGAIGALYSLFGRVGKGEHYQGKVSAIIPLDPRTHEIRVQLDTPLRHYQPGQFAFFDFAESGEPHPYTLVDVSADGRTLTLAVRALGDHTRWLHQHLKAGDVVSVTGPYGAFVLPGKGQAMWLGAGIGVTPFVAWLEALARRGETRPGTTLLQCAPDQANAPYHARIAELCRQTGIEYWLHLESEAGQLDLAEFGRHQRAPVWFCGPEPMANTLADHLAAPLHRELFRFR</sequence>
<evidence type="ECO:0000256" key="1">
    <source>
        <dbReference type="ARBA" id="ARBA00001974"/>
    </source>
</evidence>
<dbReference type="Pfam" id="PF01794">
    <property type="entry name" value="Ferric_reduct"/>
    <property type="match status" value="1"/>
</dbReference>
<evidence type="ECO:0000256" key="10">
    <source>
        <dbReference type="ARBA" id="ARBA00023004"/>
    </source>
</evidence>
<evidence type="ECO:0000256" key="2">
    <source>
        <dbReference type="ARBA" id="ARBA00004141"/>
    </source>
</evidence>
<reference evidence="15 16" key="1">
    <citation type="submission" date="2019-05" db="EMBL/GenBank/DDBJ databases">
        <title>OXA-830, a novel chromosomally encoded expanded-spectrum class D beta-lactamase in Aeromonas simiae.</title>
        <authorList>
            <person name="Zhou W."/>
            <person name="Chen Q."/>
        </authorList>
    </citation>
    <scope>NUCLEOTIDE SEQUENCE [LARGE SCALE GENOMIC DNA]</scope>
    <source>
        <strain evidence="15 16">A6</strain>
    </source>
</reference>
<dbReference type="InterPro" id="IPR013112">
    <property type="entry name" value="FAD-bd_8"/>
</dbReference>
<dbReference type="GO" id="GO:0050660">
    <property type="term" value="F:flavin adenine dinucleotide binding"/>
    <property type="evidence" value="ECO:0007669"/>
    <property type="project" value="TreeGrafter"/>
</dbReference>
<dbReference type="InterPro" id="IPR013130">
    <property type="entry name" value="Fe3_Rdtase_TM_dom"/>
</dbReference>
<evidence type="ECO:0000256" key="11">
    <source>
        <dbReference type="ARBA" id="ARBA00023014"/>
    </source>
</evidence>
<organism evidence="15 16">
    <name type="scientific">Aeromonas simiae</name>
    <dbReference type="NCBI Taxonomy" id="218936"/>
    <lineage>
        <taxon>Bacteria</taxon>
        <taxon>Pseudomonadati</taxon>
        <taxon>Pseudomonadota</taxon>
        <taxon>Gammaproteobacteria</taxon>
        <taxon>Aeromonadales</taxon>
        <taxon>Aeromonadaceae</taxon>
        <taxon>Aeromonas</taxon>
    </lineage>
</organism>
<dbReference type="InterPro" id="IPR039261">
    <property type="entry name" value="FNR_nucleotide-bd"/>
</dbReference>
<comment type="cofactor">
    <cofactor evidence="1">
        <name>FAD</name>
        <dbReference type="ChEBI" id="CHEBI:57692"/>
    </cofactor>
</comment>
<gene>
    <name evidence="15" type="ORF">FE240_02075</name>
</gene>
<accession>A0A5J6WWD9</accession>
<evidence type="ECO:0000256" key="5">
    <source>
        <dbReference type="ARBA" id="ARBA00022714"/>
    </source>
</evidence>
<dbReference type="PROSITE" id="PS51384">
    <property type="entry name" value="FAD_FR"/>
    <property type="match status" value="1"/>
</dbReference>
<keyword evidence="8 13" id="KW-1133">Transmembrane helix</keyword>
<dbReference type="PANTHER" id="PTHR47354">
    <property type="entry name" value="NADH OXIDOREDUCTASE HCR"/>
    <property type="match status" value="1"/>
</dbReference>
<dbReference type="GO" id="GO:0016491">
    <property type="term" value="F:oxidoreductase activity"/>
    <property type="evidence" value="ECO:0007669"/>
    <property type="project" value="UniProtKB-KW"/>
</dbReference>
<dbReference type="GO" id="GO:0016020">
    <property type="term" value="C:membrane"/>
    <property type="evidence" value="ECO:0007669"/>
    <property type="project" value="UniProtKB-SubCell"/>
</dbReference>
<dbReference type="RefSeq" id="WP_193003189.1">
    <property type="nucleotide sequence ID" value="NZ_CP040449.1"/>
</dbReference>
<keyword evidence="5" id="KW-0001">2Fe-2S</keyword>
<feature type="transmembrane region" description="Helical" evidence="13">
    <location>
        <begin position="36"/>
        <end position="56"/>
    </location>
</feature>
<evidence type="ECO:0000256" key="3">
    <source>
        <dbReference type="ARBA" id="ARBA00022630"/>
    </source>
</evidence>
<keyword evidence="4 13" id="KW-0812">Transmembrane</keyword>
<dbReference type="GO" id="GO:0046872">
    <property type="term" value="F:metal ion binding"/>
    <property type="evidence" value="ECO:0007669"/>
    <property type="project" value="UniProtKB-KW"/>
</dbReference>
<dbReference type="AlphaFoldDB" id="A0A5J6WWD9"/>
<keyword evidence="11" id="KW-0411">Iron-sulfur</keyword>
<keyword evidence="9" id="KW-0560">Oxidoreductase</keyword>
<comment type="subcellular location">
    <subcellularLocation>
        <location evidence="2">Membrane</location>
        <topology evidence="2">Multi-pass membrane protein</topology>
    </subcellularLocation>
</comment>
<dbReference type="SUPFAM" id="SSF63380">
    <property type="entry name" value="Riboflavin synthase domain-like"/>
    <property type="match status" value="1"/>
</dbReference>
<evidence type="ECO:0000313" key="15">
    <source>
        <dbReference type="EMBL" id="QFI53595.1"/>
    </source>
</evidence>
<dbReference type="InterPro" id="IPR017927">
    <property type="entry name" value="FAD-bd_FR_type"/>
</dbReference>
<dbReference type="CDD" id="cd06198">
    <property type="entry name" value="FNR_like_3"/>
    <property type="match status" value="1"/>
</dbReference>
<evidence type="ECO:0000256" key="8">
    <source>
        <dbReference type="ARBA" id="ARBA00022989"/>
    </source>
</evidence>
<keyword evidence="3" id="KW-0285">Flavoprotein</keyword>
<dbReference type="KEGG" id="asim:FE240_02075"/>
<protein>
    <submittedName>
        <fullName evidence="15">Flavodoxin reductase</fullName>
    </submittedName>
</protein>
<evidence type="ECO:0000256" key="12">
    <source>
        <dbReference type="ARBA" id="ARBA00023136"/>
    </source>
</evidence>
<evidence type="ECO:0000259" key="14">
    <source>
        <dbReference type="PROSITE" id="PS51384"/>
    </source>
</evidence>
<keyword evidence="6" id="KW-0479">Metal-binding</keyword>
<evidence type="ECO:0000256" key="13">
    <source>
        <dbReference type="SAM" id="Phobius"/>
    </source>
</evidence>
<dbReference type="Gene3D" id="3.40.50.80">
    <property type="entry name" value="Nucleotide-binding domain of ferredoxin-NADP reductase (FNR) module"/>
    <property type="match status" value="1"/>
</dbReference>
<dbReference type="Proteomes" id="UP000594034">
    <property type="component" value="Chromosome"/>
</dbReference>
<dbReference type="PANTHER" id="PTHR47354:SF8">
    <property type="entry name" value="1,2-PHENYLACETYL-COA EPOXIDASE, SUBUNIT E"/>
    <property type="match status" value="1"/>
</dbReference>
<dbReference type="EMBL" id="CP040449">
    <property type="protein sequence ID" value="QFI53595.1"/>
    <property type="molecule type" value="Genomic_DNA"/>
</dbReference>
<proteinExistence type="predicted"/>
<dbReference type="GO" id="GO:0051537">
    <property type="term" value="F:2 iron, 2 sulfur cluster binding"/>
    <property type="evidence" value="ECO:0007669"/>
    <property type="project" value="UniProtKB-KW"/>
</dbReference>
<feature type="transmembrane region" description="Helical" evidence="13">
    <location>
        <begin position="186"/>
        <end position="206"/>
    </location>
</feature>
<evidence type="ECO:0000256" key="4">
    <source>
        <dbReference type="ARBA" id="ARBA00022692"/>
    </source>
</evidence>
<keyword evidence="7" id="KW-0274">FAD</keyword>
<dbReference type="Pfam" id="PF08022">
    <property type="entry name" value="FAD_binding_8"/>
    <property type="match status" value="1"/>
</dbReference>
<feature type="domain" description="FAD-binding FR-type" evidence="14">
    <location>
        <begin position="212"/>
        <end position="310"/>
    </location>
</feature>